<protein>
    <submittedName>
        <fullName evidence="2">PQQ-dependent sugar dehydrogenase</fullName>
    </submittedName>
</protein>
<evidence type="ECO:0000313" key="3">
    <source>
        <dbReference type="Proteomes" id="UP000464468"/>
    </source>
</evidence>
<dbReference type="KEGG" id="schy:GVO57_10820"/>
<feature type="domain" description="Glucose/Sorbosone dehydrogenase" evidence="1">
    <location>
        <begin position="1"/>
        <end position="321"/>
    </location>
</feature>
<reference evidence="2 3" key="1">
    <citation type="submission" date="2020-01" db="EMBL/GenBank/DDBJ databases">
        <title>Sphingomonas sp. C33 whole genome sequece.</title>
        <authorList>
            <person name="Park C."/>
        </authorList>
    </citation>
    <scope>NUCLEOTIDE SEQUENCE [LARGE SCALE GENOMIC DNA]</scope>
    <source>
        <strain evidence="2 3">C33</strain>
    </source>
</reference>
<dbReference type="SUPFAM" id="SSF50952">
    <property type="entry name" value="Soluble quinoprotein glucose dehydrogenase"/>
    <property type="match status" value="1"/>
</dbReference>
<dbReference type="PANTHER" id="PTHR19328:SF75">
    <property type="entry name" value="ALDOSE SUGAR DEHYDROGENASE YLII"/>
    <property type="match status" value="1"/>
</dbReference>
<sequence length="325" mass="35098">MEFMPDGRLLVTEKAGRLRVLTSAGTIVANVAGVPTVDFIESQGGLLDVELHPQFQSNRTIYLSYVEGDSTARGIAVARAVIDLQSYRLTDVRVIWRQDPKVAADGGYGGRLLFAQDGTLFIAAGDRPVGVDASETATTLGKIIRLRDDGSIPADNPFVTTAGARPEIWSTGHRNPYGLAFDLSGRLWQNEMGPKGGDELNLIQPGRSYGWPNVSEGIRYDDVPIPRHATAPQYVAPAISWTPSIAPSSMIVYSGSLFVGWRGQAIITGLVSRGLVRVQLDGTTASEVQRIPLGQRIREVKEAADGSLWVLEDHPGGRLLRLTPA</sequence>
<dbReference type="PANTHER" id="PTHR19328">
    <property type="entry name" value="HEDGEHOG-INTERACTING PROTEIN"/>
    <property type="match status" value="1"/>
</dbReference>
<evidence type="ECO:0000313" key="2">
    <source>
        <dbReference type="EMBL" id="QHL91216.1"/>
    </source>
</evidence>
<dbReference type="Proteomes" id="UP000464468">
    <property type="component" value="Chromosome"/>
</dbReference>
<dbReference type="EMBL" id="CP047895">
    <property type="protein sequence ID" value="QHL91216.1"/>
    <property type="molecule type" value="Genomic_DNA"/>
</dbReference>
<dbReference type="InterPro" id="IPR012938">
    <property type="entry name" value="Glc/Sorbosone_DH"/>
</dbReference>
<dbReference type="Gene3D" id="2.120.10.30">
    <property type="entry name" value="TolB, C-terminal domain"/>
    <property type="match status" value="1"/>
</dbReference>
<name>A0A7Z2S8A7_9SPHN</name>
<accession>A0A7Z2S8A7</accession>
<dbReference type="AlphaFoldDB" id="A0A7Z2S8A7"/>
<dbReference type="InterPro" id="IPR011041">
    <property type="entry name" value="Quinoprot_gluc/sorb_DH_b-prop"/>
</dbReference>
<dbReference type="RefSeq" id="WP_160593146.1">
    <property type="nucleotide sequence ID" value="NZ_CP047895.1"/>
</dbReference>
<evidence type="ECO:0000259" key="1">
    <source>
        <dbReference type="Pfam" id="PF07995"/>
    </source>
</evidence>
<organism evidence="2 3">
    <name type="scientific">Sphingomonas changnyeongensis</name>
    <dbReference type="NCBI Taxonomy" id="2698679"/>
    <lineage>
        <taxon>Bacteria</taxon>
        <taxon>Pseudomonadati</taxon>
        <taxon>Pseudomonadota</taxon>
        <taxon>Alphaproteobacteria</taxon>
        <taxon>Sphingomonadales</taxon>
        <taxon>Sphingomonadaceae</taxon>
        <taxon>Sphingomonas</taxon>
    </lineage>
</organism>
<proteinExistence type="predicted"/>
<gene>
    <name evidence="2" type="ORF">GVO57_10820</name>
</gene>
<dbReference type="InterPro" id="IPR011042">
    <property type="entry name" value="6-blade_b-propeller_TolB-like"/>
</dbReference>
<keyword evidence="3" id="KW-1185">Reference proteome</keyword>
<dbReference type="Pfam" id="PF07995">
    <property type="entry name" value="GSDH"/>
    <property type="match status" value="1"/>
</dbReference>